<dbReference type="NCBIfam" id="NF008692">
    <property type="entry name" value="PRK11713.1-5"/>
    <property type="match status" value="1"/>
</dbReference>
<comment type="caution">
    <text evidence="15">The sequence shown here is derived from an EMBL/GenBank/DDBJ whole genome shotgun (WGS) entry which is preliminary data.</text>
</comment>
<dbReference type="InterPro" id="IPR046887">
    <property type="entry name" value="RsmE_PUA-like"/>
</dbReference>
<dbReference type="OrthoDB" id="9815641at2"/>
<dbReference type="SUPFAM" id="SSF75217">
    <property type="entry name" value="alpha/beta knot"/>
    <property type="match status" value="1"/>
</dbReference>
<dbReference type="EC" id="2.1.1.193" evidence="3 12"/>
<evidence type="ECO:0000256" key="6">
    <source>
        <dbReference type="ARBA" id="ARBA00022552"/>
    </source>
</evidence>
<reference evidence="15 16" key="1">
    <citation type="submission" date="2019-07" db="EMBL/GenBank/DDBJ databases">
        <title>Diversity of Bacteria from Kongsfjorden, Arctic.</title>
        <authorList>
            <person name="Yu Y."/>
        </authorList>
    </citation>
    <scope>NUCLEOTIDE SEQUENCE [LARGE SCALE GENOMIC DNA]</scope>
    <source>
        <strain evidence="15 16">SM1923</strain>
    </source>
</reference>
<dbReference type="STRING" id="553385.GCA_000591415_01320"/>
<evidence type="ECO:0000259" key="14">
    <source>
        <dbReference type="Pfam" id="PF20260"/>
    </source>
</evidence>
<keyword evidence="6 12" id="KW-0698">rRNA processing</keyword>
<evidence type="ECO:0000256" key="9">
    <source>
        <dbReference type="ARBA" id="ARBA00022691"/>
    </source>
</evidence>
<evidence type="ECO:0000256" key="11">
    <source>
        <dbReference type="ARBA" id="ARBA00047944"/>
    </source>
</evidence>
<evidence type="ECO:0000256" key="2">
    <source>
        <dbReference type="ARBA" id="ARBA00005528"/>
    </source>
</evidence>
<comment type="subcellular location">
    <subcellularLocation>
        <location evidence="1 12">Cytoplasm</location>
    </subcellularLocation>
</comment>
<sequence>MAIRLHCPDLDLNVSAGVSFALPEGPARHLGLVLRAKVGSEAQLFDGQGQEIRVTLEEVTRKGVSVRVVASVPNDRESPLAVHLGQAISKGDRMDYAIQKACELGVAAITPLYTARGDVKLKGERADKKLAHWQGVAASACEQCGRSVVPVVHPPISMAEWLAVRDESLKLILQPGGAEALDAAEAAGGVIQASLLIGPEGGFTTDEVAEAAAAGCQVLGLGPRILRTETAPVVALALLQQRFGDLPR</sequence>
<protein>
    <recommendedName>
        <fullName evidence="4 12">Ribosomal RNA small subunit methyltransferase E</fullName>
        <ecNumber evidence="3 12">2.1.1.193</ecNumber>
    </recommendedName>
</protein>
<dbReference type="InterPro" id="IPR029026">
    <property type="entry name" value="tRNA_m1G_MTases_N"/>
</dbReference>
<dbReference type="SUPFAM" id="SSF88697">
    <property type="entry name" value="PUA domain-like"/>
    <property type="match status" value="1"/>
</dbReference>
<proteinExistence type="inferred from homology"/>
<dbReference type="InterPro" id="IPR046886">
    <property type="entry name" value="RsmE_MTase_dom"/>
</dbReference>
<dbReference type="NCBIfam" id="TIGR00046">
    <property type="entry name" value="RsmE family RNA methyltransferase"/>
    <property type="match status" value="1"/>
</dbReference>
<dbReference type="Pfam" id="PF20260">
    <property type="entry name" value="PUA_4"/>
    <property type="match status" value="1"/>
</dbReference>
<comment type="similarity">
    <text evidence="2 12">Belongs to the RNA methyltransferase RsmE family.</text>
</comment>
<dbReference type="EMBL" id="VNFH01000003">
    <property type="protein sequence ID" value="TVU71985.1"/>
    <property type="molecule type" value="Genomic_DNA"/>
</dbReference>
<evidence type="ECO:0000256" key="3">
    <source>
        <dbReference type="ARBA" id="ARBA00012328"/>
    </source>
</evidence>
<dbReference type="GO" id="GO:0005737">
    <property type="term" value="C:cytoplasm"/>
    <property type="evidence" value="ECO:0007669"/>
    <property type="project" value="UniProtKB-SubCell"/>
</dbReference>
<dbReference type="Gene3D" id="3.40.1280.10">
    <property type="match status" value="1"/>
</dbReference>
<dbReference type="RefSeq" id="WP_084487993.1">
    <property type="nucleotide sequence ID" value="NZ_CAWOWR010000087.1"/>
</dbReference>
<keyword evidence="5 12" id="KW-0963">Cytoplasm</keyword>
<dbReference type="PIRSF" id="PIRSF015601">
    <property type="entry name" value="MTase_slr0722"/>
    <property type="match status" value="1"/>
</dbReference>
<dbReference type="PANTHER" id="PTHR30027">
    <property type="entry name" value="RIBOSOMAL RNA SMALL SUBUNIT METHYLTRANSFERASE E"/>
    <property type="match status" value="1"/>
</dbReference>
<dbReference type="InterPro" id="IPR029028">
    <property type="entry name" value="Alpha/beta_knot_MTases"/>
</dbReference>
<comment type="function">
    <text evidence="10 12">Specifically methylates the N3 position of the uracil ring of uridine 1498 (m3U1498) in 16S rRNA. Acts on the fully assembled 30S ribosomal subunit.</text>
</comment>
<organism evidence="15 16">
    <name type="scientific">Cobetia crustatorum</name>
    <dbReference type="NCBI Taxonomy" id="553385"/>
    <lineage>
        <taxon>Bacteria</taxon>
        <taxon>Pseudomonadati</taxon>
        <taxon>Pseudomonadota</taxon>
        <taxon>Gammaproteobacteria</taxon>
        <taxon>Oceanospirillales</taxon>
        <taxon>Halomonadaceae</taxon>
        <taxon>Cobetia</taxon>
    </lineage>
</organism>
<keyword evidence="7 12" id="KW-0489">Methyltransferase</keyword>
<dbReference type="GO" id="GO:0070042">
    <property type="term" value="F:rRNA (uridine-N3-)-methyltransferase activity"/>
    <property type="evidence" value="ECO:0007669"/>
    <property type="project" value="TreeGrafter"/>
</dbReference>
<keyword evidence="16" id="KW-1185">Reference proteome</keyword>
<evidence type="ECO:0000313" key="15">
    <source>
        <dbReference type="EMBL" id="TVU71985.1"/>
    </source>
</evidence>
<gene>
    <name evidence="15" type="ORF">FQP86_05525</name>
</gene>
<dbReference type="GO" id="GO:0070475">
    <property type="term" value="P:rRNA base methylation"/>
    <property type="evidence" value="ECO:0007669"/>
    <property type="project" value="TreeGrafter"/>
</dbReference>
<accession>A0A558HS71</accession>
<dbReference type="InterPro" id="IPR015947">
    <property type="entry name" value="PUA-like_sf"/>
</dbReference>
<dbReference type="AlphaFoldDB" id="A0A558HS71"/>
<evidence type="ECO:0000256" key="5">
    <source>
        <dbReference type="ARBA" id="ARBA00022490"/>
    </source>
</evidence>
<dbReference type="Pfam" id="PF04452">
    <property type="entry name" value="Methyltrans_RNA"/>
    <property type="match status" value="1"/>
</dbReference>
<evidence type="ECO:0000259" key="13">
    <source>
        <dbReference type="Pfam" id="PF04452"/>
    </source>
</evidence>
<name>A0A558HS71_9GAMM</name>
<evidence type="ECO:0000256" key="4">
    <source>
        <dbReference type="ARBA" id="ARBA00013673"/>
    </source>
</evidence>
<evidence type="ECO:0000256" key="1">
    <source>
        <dbReference type="ARBA" id="ARBA00004496"/>
    </source>
</evidence>
<evidence type="ECO:0000256" key="8">
    <source>
        <dbReference type="ARBA" id="ARBA00022679"/>
    </source>
</evidence>
<comment type="catalytic activity">
    <reaction evidence="11 12">
        <text>uridine(1498) in 16S rRNA + S-adenosyl-L-methionine = N(3)-methyluridine(1498) in 16S rRNA + S-adenosyl-L-homocysteine + H(+)</text>
        <dbReference type="Rhea" id="RHEA:42920"/>
        <dbReference type="Rhea" id="RHEA-COMP:10283"/>
        <dbReference type="Rhea" id="RHEA-COMP:10284"/>
        <dbReference type="ChEBI" id="CHEBI:15378"/>
        <dbReference type="ChEBI" id="CHEBI:57856"/>
        <dbReference type="ChEBI" id="CHEBI:59789"/>
        <dbReference type="ChEBI" id="CHEBI:65315"/>
        <dbReference type="ChEBI" id="CHEBI:74502"/>
        <dbReference type="EC" id="2.1.1.193"/>
    </reaction>
</comment>
<evidence type="ECO:0000313" key="16">
    <source>
        <dbReference type="Proteomes" id="UP000319941"/>
    </source>
</evidence>
<dbReference type="InterPro" id="IPR006700">
    <property type="entry name" value="RsmE"/>
</dbReference>
<dbReference type="CDD" id="cd18084">
    <property type="entry name" value="RsmE-like"/>
    <property type="match status" value="1"/>
</dbReference>
<dbReference type="Proteomes" id="UP000319941">
    <property type="component" value="Unassembled WGS sequence"/>
</dbReference>
<evidence type="ECO:0000256" key="7">
    <source>
        <dbReference type="ARBA" id="ARBA00022603"/>
    </source>
</evidence>
<keyword evidence="8 12" id="KW-0808">Transferase</keyword>
<evidence type="ECO:0000256" key="10">
    <source>
        <dbReference type="ARBA" id="ARBA00025699"/>
    </source>
</evidence>
<feature type="domain" description="Ribosomal RNA small subunit methyltransferase E methyltransferase" evidence="13">
    <location>
        <begin position="77"/>
        <end position="240"/>
    </location>
</feature>
<keyword evidence="9 12" id="KW-0949">S-adenosyl-L-methionine</keyword>
<feature type="domain" description="Ribosomal RNA small subunit methyltransferase E PUA-like" evidence="14">
    <location>
        <begin position="27"/>
        <end position="68"/>
    </location>
</feature>
<evidence type="ECO:0000256" key="12">
    <source>
        <dbReference type="PIRNR" id="PIRNR015601"/>
    </source>
</evidence>
<dbReference type="PANTHER" id="PTHR30027:SF3">
    <property type="entry name" value="16S RRNA (URACIL(1498)-N(3))-METHYLTRANSFERASE"/>
    <property type="match status" value="1"/>
</dbReference>